<evidence type="ECO:0000313" key="2">
    <source>
        <dbReference type="EMBL" id="AWN20193.1"/>
    </source>
</evidence>
<evidence type="ECO:0000256" key="1">
    <source>
        <dbReference type="SAM" id="Phobius"/>
    </source>
</evidence>
<proteinExistence type="predicted"/>
<keyword evidence="1" id="KW-0812">Transmembrane</keyword>
<name>A0ABM6W482_9STRE</name>
<organism evidence="2 3">
    <name type="scientific">Streptococcus sobrinus</name>
    <dbReference type="NCBI Taxonomy" id="1310"/>
    <lineage>
        <taxon>Bacteria</taxon>
        <taxon>Bacillati</taxon>
        <taxon>Bacillota</taxon>
        <taxon>Bacilli</taxon>
        <taxon>Lactobacillales</taxon>
        <taxon>Streptococcaceae</taxon>
        <taxon>Streptococcus</taxon>
    </lineage>
</organism>
<accession>A0ABM6W482</accession>
<gene>
    <name evidence="2" type="ORF">DK182_02035</name>
</gene>
<feature type="transmembrane region" description="Helical" evidence="1">
    <location>
        <begin position="33"/>
        <end position="53"/>
    </location>
</feature>
<protein>
    <recommendedName>
        <fullName evidence="4">Lipoprotein</fullName>
    </recommendedName>
</protein>
<keyword evidence="1" id="KW-0472">Membrane</keyword>
<keyword evidence="1" id="KW-1133">Transmembrane helix</keyword>
<evidence type="ECO:0008006" key="4">
    <source>
        <dbReference type="Google" id="ProtNLM"/>
    </source>
</evidence>
<evidence type="ECO:0000313" key="3">
    <source>
        <dbReference type="Proteomes" id="UP000245369"/>
    </source>
</evidence>
<keyword evidence="3" id="KW-1185">Reference proteome</keyword>
<dbReference type="EMBL" id="CP029490">
    <property type="protein sequence ID" value="AWN20193.1"/>
    <property type="molecule type" value="Genomic_DNA"/>
</dbReference>
<dbReference type="Proteomes" id="UP000245369">
    <property type="component" value="Chromosome"/>
</dbReference>
<sequence length="59" mass="6951">MKKFFKENFLIYLVALLALIAVCSPNKHSRKFVFILLVLAILGMTLTYSIKLFQLFRRK</sequence>
<reference evidence="2 3" key="1">
    <citation type="submission" date="2018-05" db="EMBL/GenBank/DDBJ databases">
        <title>Complete genome sequences of Streptococcus sobrinus.</title>
        <authorList>
            <person name="Sales M."/>
            <person name="Jensen P.A."/>
        </authorList>
    </citation>
    <scope>NUCLEOTIDE SEQUENCE [LARGE SCALE GENOMIC DNA]</scope>
    <source>
        <strain evidence="2 3">SL1</strain>
    </source>
</reference>